<organism evidence="2">
    <name type="scientific">Eutreptiella gymnastica</name>
    <dbReference type="NCBI Taxonomy" id="73025"/>
    <lineage>
        <taxon>Eukaryota</taxon>
        <taxon>Discoba</taxon>
        <taxon>Euglenozoa</taxon>
        <taxon>Euglenida</taxon>
        <taxon>Spirocuta</taxon>
        <taxon>Euglenophyceae</taxon>
        <taxon>Eutreptiales</taxon>
        <taxon>Eutreptiaceae</taxon>
        <taxon>Eutreptiella</taxon>
    </lineage>
</organism>
<gene>
    <name evidence="2" type="ORF">EGYM00163_LOCUS43011</name>
</gene>
<proteinExistence type="predicted"/>
<evidence type="ECO:0000256" key="1">
    <source>
        <dbReference type="SAM" id="MobiDB-lite"/>
    </source>
</evidence>
<feature type="region of interest" description="Disordered" evidence="1">
    <location>
        <begin position="57"/>
        <end position="76"/>
    </location>
</feature>
<dbReference type="EMBL" id="HBJA01125023">
    <property type="protein sequence ID" value="CAE0831729.1"/>
    <property type="molecule type" value="Transcribed_RNA"/>
</dbReference>
<reference evidence="2" key="1">
    <citation type="submission" date="2021-01" db="EMBL/GenBank/DDBJ databases">
        <authorList>
            <person name="Corre E."/>
            <person name="Pelletier E."/>
            <person name="Niang G."/>
            <person name="Scheremetjew M."/>
            <person name="Finn R."/>
            <person name="Kale V."/>
            <person name="Holt S."/>
            <person name="Cochrane G."/>
            <person name="Meng A."/>
            <person name="Brown T."/>
            <person name="Cohen L."/>
        </authorList>
    </citation>
    <scope>NUCLEOTIDE SEQUENCE</scope>
    <source>
        <strain evidence="2">CCMP1594</strain>
    </source>
</reference>
<name>A0A7S4LIR5_9EUGL</name>
<evidence type="ECO:0000313" key="2">
    <source>
        <dbReference type="EMBL" id="CAE0831729.1"/>
    </source>
</evidence>
<accession>A0A7S4LIR5</accession>
<sequence length="105" mass="11522">MVDIASIPLFRTIVHVDHPASPGTSRSSVPQNEDTTGSLCLHKVVLADKRWCDTKQSYHSSARTSHKPDATSASHTHTLFRHLTARGGADNPSFPWCLCPQFRAA</sequence>
<protein>
    <submittedName>
        <fullName evidence="2">Uncharacterized protein</fullName>
    </submittedName>
</protein>
<dbReference type="AlphaFoldDB" id="A0A7S4LIR5"/>